<name>A0A517YNJ8_9BACT</name>
<dbReference type="EMBL" id="CP036274">
    <property type="protein sequence ID" value="QDU31780.1"/>
    <property type="molecule type" value="Genomic_DNA"/>
</dbReference>
<evidence type="ECO:0000313" key="2">
    <source>
        <dbReference type="EMBL" id="QDU31780.1"/>
    </source>
</evidence>
<sequence length="294" mass="30023">MFAAVVGTATTAARITARTTATVTAVARSAANYALPQKEERSWAWSAAAGADEVTAFVAGVAAVGAIADPLADVALAATAAGIAASVEPVFESAATGAAGQAARSAGVARRATRRSATGTAGRSTSGTARWAAGGSAAGKQCRTWAARSATASAGREKGKDNRRQSPFDHGCSFRARPIAEHSTTAGPTIGTTAVPQNDSLCGCQKEISARRIGRIEKISAIGKSCRGKKKCCQRVASEARPDKKGESGVLGMTIRQLRQVSASVMQTPMITKLLSGQNSSGIELLVNSPVMLY</sequence>
<feature type="compositionally biased region" description="Low complexity" evidence="1">
    <location>
        <begin position="102"/>
        <end position="130"/>
    </location>
</feature>
<feature type="region of interest" description="Disordered" evidence="1">
    <location>
        <begin position="147"/>
        <end position="173"/>
    </location>
</feature>
<feature type="compositionally biased region" description="Basic and acidic residues" evidence="1">
    <location>
        <begin position="155"/>
        <end position="167"/>
    </location>
</feature>
<feature type="region of interest" description="Disordered" evidence="1">
    <location>
        <begin position="102"/>
        <end position="135"/>
    </location>
</feature>
<reference evidence="2 3" key="1">
    <citation type="submission" date="2019-02" db="EMBL/GenBank/DDBJ databases">
        <title>Deep-cultivation of Planctomycetes and their phenomic and genomic characterization uncovers novel biology.</title>
        <authorList>
            <person name="Wiegand S."/>
            <person name="Jogler M."/>
            <person name="Boedeker C."/>
            <person name="Pinto D."/>
            <person name="Vollmers J."/>
            <person name="Rivas-Marin E."/>
            <person name="Kohn T."/>
            <person name="Peeters S.H."/>
            <person name="Heuer A."/>
            <person name="Rast P."/>
            <person name="Oberbeckmann S."/>
            <person name="Bunk B."/>
            <person name="Jeske O."/>
            <person name="Meyerdierks A."/>
            <person name="Storesund J.E."/>
            <person name="Kallscheuer N."/>
            <person name="Luecker S."/>
            <person name="Lage O.M."/>
            <person name="Pohl T."/>
            <person name="Merkel B.J."/>
            <person name="Hornburger P."/>
            <person name="Mueller R.-W."/>
            <person name="Bruemmer F."/>
            <person name="Labrenz M."/>
            <person name="Spormann A.M."/>
            <person name="Op den Camp H."/>
            <person name="Overmann J."/>
            <person name="Amann R."/>
            <person name="Jetten M.S.M."/>
            <person name="Mascher T."/>
            <person name="Medema M.H."/>
            <person name="Devos D.P."/>
            <person name="Kaster A.-K."/>
            <person name="Ovreas L."/>
            <person name="Rohde M."/>
            <person name="Galperin M.Y."/>
            <person name="Jogler C."/>
        </authorList>
    </citation>
    <scope>NUCLEOTIDE SEQUENCE [LARGE SCALE GENOMIC DNA]</scope>
    <source>
        <strain evidence="2 3">ETA_A8</strain>
    </source>
</reference>
<dbReference type="AlphaFoldDB" id="A0A517YNJ8"/>
<accession>A0A517YNJ8</accession>
<keyword evidence="3" id="KW-1185">Reference proteome</keyword>
<organism evidence="2 3">
    <name type="scientific">Anatilimnocola aggregata</name>
    <dbReference type="NCBI Taxonomy" id="2528021"/>
    <lineage>
        <taxon>Bacteria</taxon>
        <taxon>Pseudomonadati</taxon>
        <taxon>Planctomycetota</taxon>
        <taxon>Planctomycetia</taxon>
        <taxon>Pirellulales</taxon>
        <taxon>Pirellulaceae</taxon>
        <taxon>Anatilimnocola</taxon>
    </lineage>
</organism>
<proteinExistence type="predicted"/>
<dbReference type="KEGG" id="aagg:ETAA8_69400"/>
<evidence type="ECO:0000313" key="3">
    <source>
        <dbReference type="Proteomes" id="UP000315017"/>
    </source>
</evidence>
<dbReference type="Proteomes" id="UP000315017">
    <property type="component" value="Chromosome"/>
</dbReference>
<gene>
    <name evidence="2" type="ORF">ETAA8_69400</name>
</gene>
<protein>
    <submittedName>
        <fullName evidence="2">Uncharacterized protein</fullName>
    </submittedName>
</protein>
<evidence type="ECO:0000256" key="1">
    <source>
        <dbReference type="SAM" id="MobiDB-lite"/>
    </source>
</evidence>